<reference evidence="1 2" key="1">
    <citation type="submission" date="2023-11" db="EMBL/GenBank/DDBJ databases">
        <title>Halocaridina rubra genome assembly.</title>
        <authorList>
            <person name="Smith C."/>
        </authorList>
    </citation>
    <scope>NUCLEOTIDE SEQUENCE [LARGE SCALE GENOMIC DNA]</scope>
    <source>
        <strain evidence="1">EP-1</strain>
        <tissue evidence="1">Whole</tissue>
    </source>
</reference>
<feature type="non-terminal residue" evidence="1">
    <location>
        <position position="54"/>
    </location>
</feature>
<keyword evidence="2" id="KW-1185">Reference proteome</keyword>
<evidence type="ECO:0000313" key="1">
    <source>
        <dbReference type="EMBL" id="KAK7083196.1"/>
    </source>
</evidence>
<dbReference type="EMBL" id="JAXCGZ010003790">
    <property type="protein sequence ID" value="KAK7083196.1"/>
    <property type="molecule type" value="Genomic_DNA"/>
</dbReference>
<name>A0AAN9A731_HALRR</name>
<feature type="non-terminal residue" evidence="1">
    <location>
        <position position="1"/>
    </location>
</feature>
<accession>A0AAN9A731</accession>
<evidence type="ECO:0000313" key="2">
    <source>
        <dbReference type="Proteomes" id="UP001381693"/>
    </source>
</evidence>
<gene>
    <name evidence="1" type="ORF">SK128_005949</name>
</gene>
<dbReference type="Proteomes" id="UP001381693">
    <property type="component" value="Unassembled WGS sequence"/>
</dbReference>
<comment type="caution">
    <text evidence="1">The sequence shown here is derived from an EMBL/GenBank/DDBJ whole genome shotgun (WGS) entry which is preliminary data.</text>
</comment>
<sequence length="54" mass="6156">ALEALIQDLKAIIARWESCFWHSYCGTPCGALIVFKDHDYIYPFSTTSRLCDSV</sequence>
<proteinExistence type="predicted"/>
<dbReference type="AlphaFoldDB" id="A0AAN9A731"/>
<protein>
    <submittedName>
        <fullName evidence="1">Uncharacterized protein</fullName>
    </submittedName>
</protein>
<organism evidence="1 2">
    <name type="scientific">Halocaridina rubra</name>
    <name type="common">Hawaiian red shrimp</name>
    <dbReference type="NCBI Taxonomy" id="373956"/>
    <lineage>
        <taxon>Eukaryota</taxon>
        <taxon>Metazoa</taxon>
        <taxon>Ecdysozoa</taxon>
        <taxon>Arthropoda</taxon>
        <taxon>Crustacea</taxon>
        <taxon>Multicrustacea</taxon>
        <taxon>Malacostraca</taxon>
        <taxon>Eumalacostraca</taxon>
        <taxon>Eucarida</taxon>
        <taxon>Decapoda</taxon>
        <taxon>Pleocyemata</taxon>
        <taxon>Caridea</taxon>
        <taxon>Atyoidea</taxon>
        <taxon>Atyidae</taxon>
        <taxon>Halocaridina</taxon>
    </lineage>
</organism>